<name>A0A259U3V7_9BACT</name>
<evidence type="ECO:0000256" key="7">
    <source>
        <dbReference type="ARBA" id="ARBA00022485"/>
    </source>
</evidence>
<evidence type="ECO:0000256" key="11">
    <source>
        <dbReference type="ARBA" id="ARBA00023004"/>
    </source>
</evidence>
<dbReference type="PRINTS" id="PR00502">
    <property type="entry name" value="NUDIXFAMILY"/>
</dbReference>
<keyword evidence="8" id="KW-0479">Metal-binding</keyword>
<dbReference type="Proteomes" id="UP000216446">
    <property type="component" value="Unassembled WGS sequence"/>
</dbReference>
<dbReference type="EC" id="3.2.2.31" evidence="5"/>
<dbReference type="GO" id="GO:0051539">
    <property type="term" value="F:4 iron, 4 sulfur cluster binding"/>
    <property type="evidence" value="ECO:0007669"/>
    <property type="project" value="UniProtKB-KW"/>
</dbReference>
<dbReference type="InterPro" id="IPR029119">
    <property type="entry name" value="MutY_C"/>
</dbReference>
<dbReference type="CDD" id="cd00056">
    <property type="entry name" value="ENDO3c"/>
    <property type="match status" value="1"/>
</dbReference>
<dbReference type="InterPro" id="IPR011257">
    <property type="entry name" value="DNA_glycosylase"/>
</dbReference>
<comment type="function">
    <text evidence="3">Adenine glycosylase active on G-A mispairs. MutY also corrects error-prone DNA synthesis past GO lesions which are due to the oxidatively damaged form of guanine: 7,8-dihydro-8-oxoguanine (8-oxo-dGTP).</text>
</comment>
<dbReference type="EMBL" id="MQWB01000001">
    <property type="protein sequence ID" value="OZC04631.1"/>
    <property type="molecule type" value="Genomic_DNA"/>
</dbReference>
<evidence type="ECO:0000256" key="10">
    <source>
        <dbReference type="ARBA" id="ARBA00022801"/>
    </source>
</evidence>
<dbReference type="SUPFAM" id="SSF55811">
    <property type="entry name" value="Nudix"/>
    <property type="match status" value="1"/>
</dbReference>
<dbReference type="Pfam" id="PF00633">
    <property type="entry name" value="HHH"/>
    <property type="match status" value="1"/>
</dbReference>
<dbReference type="SMART" id="SM00525">
    <property type="entry name" value="FES"/>
    <property type="match status" value="1"/>
</dbReference>
<dbReference type="FunCoup" id="A0A259U3V7">
    <property type="interactions" value="383"/>
</dbReference>
<organism evidence="16 17">
    <name type="scientific">Rubricoccus marinus</name>
    <dbReference type="NCBI Taxonomy" id="716817"/>
    <lineage>
        <taxon>Bacteria</taxon>
        <taxon>Pseudomonadati</taxon>
        <taxon>Rhodothermota</taxon>
        <taxon>Rhodothermia</taxon>
        <taxon>Rhodothermales</taxon>
        <taxon>Rubricoccaceae</taxon>
        <taxon>Rubricoccus</taxon>
    </lineage>
</organism>
<keyword evidence="9" id="KW-0227">DNA damage</keyword>
<gene>
    <name evidence="16" type="ORF">BSZ36_06935</name>
</gene>
<evidence type="ECO:0000256" key="8">
    <source>
        <dbReference type="ARBA" id="ARBA00022723"/>
    </source>
</evidence>
<evidence type="ECO:0000313" key="16">
    <source>
        <dbReference type="EMBL" id="OZC04631.1"/>
    </source>
</evidence>
<evidence type="ECO:0000256" key="13">
    <source>
        <dbReference type="ARBA" id="ARBA00023204"/>
    </source>
</evidence>
<accession>A0A259U3V7</accession>
<dbReference type="InterPro" id="IPR000445">
    <property type="entry name" value="HhH_motif"/>
</dbReference>
<dbReference type="PROSITE" id="PS00764">
    <property type="entry name" value="ENDONUCLEASE_III_1"/>
    <property type="match status" value="1"/>
</dbReference>
<evidence type="ECO:0000256" key="12">
    <source>
        <dbReference type="ARBA" id="ARBA00023014"/>
    </source>
</evidence>
<dbReference type="PROSITE" id="PS01155">
    <property type="entry name" value="ENDONUCLEASE_III_2"/>
    <property type="match status" value="1"/>
</dbReference>
<evidence type="ECO:0000256" key="3">
    <source>
        <dbReference type="ARBA" id="ARBA00002933"/>
    </source>
</evidence>
<dbReference type="InParanoid" id="A0A259U3V7"/>
<dbReference type="InterPro" id="IPR003265">
    <property type="entry name" value="HhH-GPD_domain"/>
</dbReference>
<dbReference type="Gene3D" id="1.10.1670.10">
    <property type="entry name" value="Helix-hairpin-Helix base-excision DNA repair enzymes (C-terminal)"/>
    <property type="match status" value="1"/>
</dbReference>
<comment type="catalytic activity">
    <reaction evidence="1">
        <text>Hydrolyzes free adenine bases from 7,8-dihydro-8-oxoguanine:adenine mismatched double-stranded DNA, leaving an apurinic site.</text>
        <dbReference type="EC" id="3.2.2.31"/>
    </reaction>
</comment>
<keyword evidence="12" id="KW-0411">Iron-sulfur</keyword>
<feature type="domain" description="Nudix hydrolase" evidence="15">
    <location>
        <begin position="238"/>
        <end position="375"/>
    </location>
</feature>
<evidence type="ECO:0000256" key="5">
    <source>
        <dbReference type="ARBA" id="ARBA00012045"/>
    </source>
</evidence>
<dbReference type="GO" id="GO:0046872">
    <property type="term" value="F:metal ion binding"/>
    <property type="evidence" value="ECO:0007669"/>
    <property type="project" value="UniProtKB-KW"/>
</dbReference>
<dbReference type="GO" id="GO:0032357">
    <property type="term" value="F:oxidized purine DNA binding"/>
    <property type="evidence" value="ECO:0007669"/>
    <property type="project" value="TreeGrafter"/>
</dbReference>
<dbReference type="PANTHER" id="PTHR42944:SF1">
    <property type="entry name" value="ADENINE DNA GLYCOSYLASE"/>
    <property type="match status" value="1"/>
</dbReference>
<dbReference type="Gene3D" id="1.10.340.30">
    <property type="entry name" value="Hypothetical protein, domain 2"/>
    <property type="match status" value="1"/>
</dbReference>
<protein>
    <recommendedName>
        <fullName evidence="6">Adenine DNA glycosylase</fullName>
        <ecNumber evidence="5">3.2.2.31</ecNumber>
    </recommendedName>
</protein>
<evidence type="ECO:0000313" key="17">
    <source>
        <dbReference type="Proteomes" id="UP000216446"/>
    </source>
</evidence>
<reference evidence="16 17" key="1">
    <citation type="submission" date="2016-11" db="EMBL/GenBank/DDBJ databases">
        <title>Study of marine rhodopsin-containing bacteria.</title>
        <authorList>
            <person name="Yoshizawa S."/>
            <person name="Kumagai Y."/>
            <person name="Kogure K."/>
        </authorList>
    </citation>
    <scope>NUCLEOTIDE SEQUENCE [LARGE SCALE GENOMIC DNA]</scope>
    <source>
        <strain evidence="16 17">SG-29</strain>
    </source>
</reference>
<keyword evidence="10" id="KW-0378">Hydrolase</keyword>
<keyword evidence="13" id="KW-0234">DNA repair</keyword>
<dbReference type="InterPro" id="IPR003651">
    <property type="entry name" value="Endonuclease3_FeS-loop_motif"/>
</dbReference>
<dbReference type="CDD" id="cd03425">
    <property type="entry name" value="NUDIX_MutT_NudA_like"/>
    <property type="match status" value="1"/>
</dbReference>
<evidence type="ECO:0000256" key="14">
    <source>
        <dbReference type="ARBA" id="ARBA00023295"/>
    </source>
</evidence>
<keyword evidence="14" id="KW-0326">Glycosidase</keyword>
<dbReference type="GO" id="GO:0000701">
    <property type="term" value="F:purine-specific mismatch base pair DNA N-glycosylase activity"/>
    <property type="evidence" value="ECO:0007669"/>
    <property type="project" value="UniProtKB-EC"/>
</dbReference>
<dbReference type="Pfam" id="PF14815">
    <property type="entry name" value="NUDIX_4"/>
    <property type="match status" value="1"/>
</dbReference>
<dbReference type="InterPro" id="IPR005760">
    <property type="entry name" value="A/G_AdeGlyc_MutY"/>
</dbReference>
<evidence type="ECO:0000256" key="1">
    <source>
        <dbReference type="ARBA" id="ARBA00000843"/>
    </source>
</evidence>
<evidence type="ECO:0000256" key="4">
    <source>
        <dbReference type="ARBA" id="ARBA00008343"/>
    </source>
</evidence>
<keyword evidence="17" id="KW-1185">Reference proteome</keyword>
<dbReference type="InterPro" id="IPR044298">
    <property type="entry name" value="MIG/MutY"/>
</dbReference>
<comment type="caution">
    <text evidence="16">The sequence shown here is derived from an EMBL/GenBank/DDBJ whole genome shotgun (WGS) entry which is preliminary data.</text>
</comment>
<evidence type="ECO:0000256" key="6">
    <source>
        <dbReference type="ARBA" id="ARBA00022023"/>
    </source>
</evidence>
<sequence length="381" mass="41443">MEQVTDRHLAAFHDALGAWFEAHRRPMPWREADETGVRNPYRVWVSEVMLQQTRVDTAVPYFERFMEAFPTPEALASADQDAVLKRWEGLGYYSRARNLHRAAQQIVAEHGGAFPADEDAVRALPGVGPYTAAAVLSLAFGQPLAVLDGNVIRVLARVFAVEQDSRAPVTRKALQDLATGLLDRERPARFNESVMELGATVCTPRSPACAVCPLATVCAARAGGDPEAFPVVSKRKPVPHQTVAVALITDGDGRLLIQRRPEDAMLGGLWEFPGGKVEPSETAPEACAREVAEELSLSVDVGPEVARVDHAYSHFTVTLHAFRCTLSPEAPPAGTSGEPVSASGEPVQWVRPDQLDDFAFPRANRKILDAIQAASRQPSLF</sequence>
<evidence type="ECO:0000256" key="2">
    <source>
        <dbReference type="ARBA" id="ARBA00001966"/>
    </source>
</evidence>
<dbReference type="GO" id="GO:0006298">
    <property type="term" value="P:mismatch repair"/>
    <property type="evidence" value="ECO:0007669"/>
    <property type="project" value="TreeGrafter"/>
</dbReference>
<evidence type="ECO:0000256" key="9">
    <source>
        <dbReference type="ARBA" id="ARBA00022763"/>
    </source>
</evidence>
<keyword evidence="7" id="KW-0004">4Fe-4S</keyword>
<dbReference type="InterPro" id="IPR004035">
    <property type="entry name" value="Endouclease-III_FeS-bd_BS"/>
</dbReference>
<dbReference type="GO" id="GO:0035485">
    <property type="term" value="F:adenine/guanine mispair binding"/>
    <property type="evidence" value="ECO:0007669"/>
    <property type="project" value="TreeGrafter"/>
</dbReference>
<dbReference type="PROSITE" id="PS51462">
    <property type="entry name" value="NUDIX"/>
    <property type="match status" value="1"/>
</dbReference>
<dbReference type="Gene3D" id="3.90.79.10">
    <property type="entry name" value="Nucleoside Triphosphate Pyrophosphohydrolase"/>
    <property type="match status" value="1"/>
</dbReference>
<dbReference type="InterPro" id="IPR020476">
    <property type="entry name" value="Nudix_hydrolase"/>
</dbReference>
<dbReference type="Pfam" id="PF00730">
    <property type="entry name" value="HhH-GPD"/>
    <property type="match status" value="1"/>
</dbReference>
<dbReference type="InterPro" id="IPR004036">
    <property type="entry name" value="Endonuclease-III-like_CS2"/>
</dbReference>
<dbReference type="FunFam" id="1.10.340.30:FF:000002">
    <property type="entry name" value="Adenine DNA glycosylase"/>
    <property type="match status" value="1"/>
</dbReference>
<dbReference type="SUPFAM" id="SSF48150">
    <property type="entry name" value="DNA-glycosylase"/>
    <property type="match status" value="1"/>
</dbReference>
<dbReference type="GO" id="GO:0034039">
    <property type="term" value="F:8-oxo-7,8-dihydroguanine DNA N-glycosylase activity"/>
    <property type="evidence" value="ECO:0007669"/>
    <property type="project" value="TreeGrafter"/>
</dbReference>
<proteinExistence type="inferred from homology"/>
<comment type="cofactor">
    <cofactor evidence="2">
        <name>[4Fe-4S] cluster</name>
        <dbReference type="ChEBI" id="CHEBI:49883"/>
    </cofactor>
</comment>
<dbReference type="PANTHER" id="PTHR42944">
    <property type="entry name" value="ADENINE DNA GLYCOSYLASE"/>
    <property type="match status" value="1"/>
</dbReference>
<dbReference type="Pfam" id="PF10576">
    <property type="entry name" value="EndIII_4Fe-2S"/>
    <property type="match status" value="1"/>
</dbReference>
<evidence type="ECO:0000259" key="15">
    <source>
        <dbReference type="PROSITE" id="PS51462"/>
    </source>
</evidence>
<keyword evidence="11" id="KW-0408">Iron</keyword>
<dbReference type="InterPro" id="IPR015797">
    <property type="entry name" value="NUDIX_hydrolase-like_dom_sf"/>
</dbReference>
<dbReference type="InterPro" id="IPR023170">
    <property type="entry name" value="HhH_base_excis_C"/>
</dbReference>
<dbReference type="SMART" id="SM00478">
    <property type="entry name" value="ENDO3c"/>
    <property type="match status" value="1"/>
</dbReference>
<dbReference type="NCBIfam" id="TIGR01084">
    <property type="entry name" value="mutY"/>
    <property type="match status" value="1"/>
</dbReference>
<dbReference type="InterPro" id="IPR000086">
    <property type="entry name" value="NUDIX_hydrolase_dom"/>
</dbReference>
<dbReference type="AlphaFoldDB" id="A0A259U3V7"/>
<comment type="similarity">
    <text evidence="4">Belongs to the Nth/MutY family.</text>
</comment>
<dbReference type="GO" id="GO:0006284">
    <property type="term" value="P:base-excision repair"/>
    <property type="evidence" value="ECO:0007669"/>
    <property type="project" value="InterPro"/>
</dbReference>